<dbReference type="OMA" id="NVKHTEQ"/>
<sequence>MIPLQSSKGSASASASDDSARPLKKYVSEKITESVQATIQLTQGLRRSSNVDEIAKFPKALATKNDNIVGTGQLLEQMPSVIAALDANLDAAIHRAALLPRLRAQLEEDLRQFAVPSPPSVQSDK</sequence>
<keyword evidence="3" id="KW-1185">Reference proteome</keyword>
<dbReference type="Gramene" id="GBG70216">
    <property type="protein sequence ID" value="GBG70216"/>
    <property type="gene ID" value="CBR_g6348"/>
</dbReference>
<reference evidence="2 3" key="1">
    <citation type="journal article" date="2018" name="Cell">
        <title>The Chara Genome: Secondary Complexity and Implications for Plant Terrestrialization.</title>
        <authorList>
            <person name="Nishiyama T."/>
            <person name="Sakayama H."/>
            <person name="Vries J.D."/>
            <person name="Buschmann H."/>
            <person name="Saint-Marcoux D."/>
            <person name="Ullrich K.K."/>
            <person name="Haas F.B."/>
            <person name="Vanderstraeten L."/>
            <person name="Becker D."/>
            <person name="Lang D."/>
            <person name="Vosolsobe S."/>
            <person name="Rombauts S."/>
            <person name="Wilhelmsson P.K.I."/>
            <person name="Janitza P."/>
            <person name="Kern R."/>
            <person name="Heyl A."/>
            <person name="Rumpler F."/>
            <person name="Villalobos L.I.A.C."/>
            <person name="Clay J.M."/>
            <person name="Skokan R."/>
            <person name="Toyoda A."/>
            <person name="Suzuki Y."/>
            <person name="Kagoshima H."/>
            <person name="Schijlen E."/>
            <person name="Tajeshwar N."/>
            <person name="Catarino B."/>
            <person name="Hetherington A.J."/>
            <person name="Saltykova A."/>
            <person name="Bonnot C."/>
            <person name="Breuninger H."/>
            <person name="Symeonidi A."/>
            <person name="Radhakrishnan G.V."/>
            <person name="Van Nieuwerburgh F."/>
            <person name="Deforce D."/>
            <person name="Chang C."/>
            <person name="Karol K.G."/>
            <person name="Hedrich R."/>
            <person name="Ulvskov P."/>
            <person name="Glockner G."/>
            <person name="Delwiche C.F."/>
            <person name="Petrasek J."/>
            <person name="Van de Peer Y."/>
            <person name="Friml J."/>
            <person name="Beilby M."/>
            <person name="Dolan L."/>
            <person name="Kohara Y."/>
            <person name="Sugano S."/>
            <person name="Fujiyama A."/>
            <person name="Delaux P.-M."/>
            <person name="Quint M."/>
            <person name="TheiBen G."/>
            <person name="Hagemann M."/>
            <person name="Harholt J."/>
            <person name="Dunand C."/>
            <person name="Zachgo S."/>
            <person name="Langdale J."/>
            <person name="Maumus F."/>
            <person name="Straeten D.V.D."/>
            <person name="Gould S.B."/>
            <person name="Rensing S.A."/>
        </authorList>
    </citation>
    <scope>NUCLEOTIDE SEQUENCE [LARGE SCALE GENOMIC DNA]</scope>
    <source>
        <strain evidence="2 3">S276</strain>
    </source>
</reference>
<evidence type="ECO:0000313" key="3">
    <source>
        <dbReference type="Proteomes" id="UP000265515"/>
    </source>
</evidence>
<accession>A0A388KJL3</accession>
<name>A0A388KJL3_CHABU</name>
<feature type="compositionally biased region" description="Low complexity" evidence="1">
    <location>
        <begin position="1"/>
        <end position="17"/>
    </location>
</feature>
<dbReference type="EMBL" id="BFEA01000127">
    <property type="protein sequence ID" value="GBG70216.1"/>
    <property type="molecule type" value="Genomic_DNA"/>
</dbReference>
<proteinExistence type="predicted"/>
<dbReference type="AlphaFoldDB" id="A0A388KJL3"/>
<comment type="caution">
    <text evidence="2">The sequence shown here is derived from an EMBL/GenBank/DDBJ whole genome shotgun (WGS) entry which is preliminary data.</text>
</comment>
<feature type="region of interest" description="Disordered" evidence="1">
    <location>
        <begin position="1"/>
        <end position="22"/>
    </location>
</feature>
<evidence type="ECO:0000256" key="1">
    <source>
        <dbReference type="SAM" id="MobiDB-lite"/>
    </source>
</evidence>
<dbReference type="Proteomes" id="UP000265515">
    <property type="component" value="Unassembled WGS sequence"/>
</dbReference>
<organism evidence="2 3">
    <name type="scientific">Chara braunii</name>
    <name type="common">Braun's stonewort</name>
    <dbReference type="NCBI Taxonomy" id="69332"/>
    <lineage>
        <taxon>Eukaryota</taxon>
        <taxon>Viridiplantae</taxon>
        <taxon>Streptophyta</taxon>
        <taxon>Charophyceae</taxon>
        <taxon>Charales</taxon>
        <taxon>Characeae</taxon>
        <taxon>Chara</taxon>
    </lineage>
</organism>
<protein>
    <submittedName>
        <fullName evidence="2">Uncharacterized protein</fullName>
    </submittedName>
</protein>
<gene>
    <name evidence="2" type="ORF">CBR_g6348</name>
</gene>
<evidence type="ECO:0000313" key="2">
    <source>
        <dbReference type="EMBL" id="GBG70216.1"/>
    </source>
</evidence>